<evidence type="ECO:0000313" key="3">
    <source>
        <dbReference type="Proteomes" id="UP000823775"/>
    </source>
</evidence>
<evidence type="ECO:0000313" key="2">
    <source>
        <dbReference type="EMBL" id="MCD9641858.1"/>
    </source>
</evidence>
<comment type="caution">
    <text evidence="2">The sequence shown here is derived from an EMBL/GenBank/DDBJ whole genome shotgun (WGS) entry which is preliminary data.</text>
</comment>
<evidence type="ECO:0000256" key="1">
    <source>
        <dbReference type="SAM" id="MobiDB-lite"/>
    </source>
</evidence>
<accession>A0ABS8V6J3</accession>
<feature type="region of interest" description="Disordered" evidence="1">
    <location>
        <begin position="1"/>
        <end position="26"/>
    </location>
</feature>
<proteinExistence type="predicted"/>
<reference evidence="2 3" key="1">
    <citation type="journal article" date="2021" name="BMC Genomics">
        <title>Datura genome reveals duplications of psychoactive alkaloid biosynthetic genes and high mutation rate following tissue culture.</title>
        <authorList>
            <person name="Rajewski A."/>
            <person name="Carter-House D."/>
            <person name="Stajich J."/>
            <person name="Litt A."/>
        </authorList>
    </citation>
    <scope>NUCLEOTIDE SEQUENCE [LARGE SCALE GENOMIC DNA]</scope>
    <source>
        <strain evidence="2">AR-01</strain>
    </source>
</reference>
<name>A0ABS8V6J3_DATST</name>
<sequence length="50" mass="5819">ETKDGPVDGSSSRRSAHRPGHERLPVFLPRKRMDQLTVHQLKDDWWGPKI</sequence>
<dbReference type="EMBL" id="JACEIK010003479">
    <property type="protein sequence ID" value="MCD9641858.1"/>
    <property type="molecule type" value="Genomic_DNA"/>
</dbReference>
<protein>
    <submittedName>
        <fullName evidence="2">Uncharacterized protein</fullName>
    </submittedName>
</protein>
<organism evidence="2 3">
    <name type="scientific">Datura stramonium</name>
    <name type="common">Jimsonweed</name>
    <name type="synonym">Common thornapple</name>
    <dbReference type="NCBI Taxonomy" id="4076"/>
    <lineage>
        <taxon>Eukaryota</taxon>
        <taxon>Viridiplantae</taxon>
        <taxon>Streptophyta</taxon>
        <taxon>Embryophyta</taxon>
        <taxon>Tracheophyta</taxon>
        <taxon>Spermatophyta</taxon>
        <taxon>Magnoliopsida</taxon>
        <taxon>eudicotyledons</taxon>
        <taxon>Gunneridae</taxon>
        <taxon>Pentapetalae</taxon>
        <taxon>asterids</taxon>
        <taxon>lamiids</taxon>
        <taxon>Solanales</taxon>
        <taxon>Solanaceae</taxon>
        <taxon>Solanoideae</taxon>
        <taxon>Datureae</taxon>
        <taxon>Datura</taxon>
    </lineage>
</organism>
<keyword evidence="3" id="KW-1185">Reference proteome</keyword>
<dbReference type="Proteomes" id="UP000823775">
    <property type="component" value="Unassembled WGS sequence"/>
</dbReference>
<gene>
    <name evidence="2" type="ORF">HAX54_028316</name>
</gene>
<feature type="non-terminal residue" evidence="2">
    <location>
        <position position="1"/>
    </location>
</feature>